<organism evidence="5 6">
    <name type="scientific">Coccomyxa viridis</name>
    <dbReference type="NCBI Taxonomy" id="1274662"/>
    <lineage>
        <taxon>Eukaryota</taxon>
        <taxon>Viridiplantae</taxon>
        <taxon>Chlorophyta</taxon>
        <taxon>core chlorophytes</taxon>
        <taxon>Trebouxiophyceae</taxon>
        <taxon>Trebouxiophyceae incertae sedis</taxon>
        <taxon>Coccomyxaceae</taxon>
        <taxon>Coccomyxa</taxon>
    </lineage>
</organism>
<dbReference type="Proteomes" id="UP001497392">
    <property type="component" value="Unassembled WGS sequence"/>
</dbReference>
<feature type="compositionally biased region" description="Polar residues" evidence="3">
    <location>
        <begin position="401"/>
        <end position="433"/>
    </location>
</feature>
<evidence type="ECO:0000256" key="2">
    <source>
        <dbReference type="ARBA" id="ARBA00022840"/>
    </source>
</evidence>
<sequence>MQGDKEFNVEVSTLSRLQHPSIVSLLGICVEGDQRIAVFELLQKGSLSSALHPEESPHGSKQLPALGRVAPRQQSEPLPWRERVQIALDIAQGLTYLHKEKYVHRDITSGNILLKGAGHACLADFGLAHQLPTQESTVIGSALQADSILIGTFGYMAPEYAAKSGEFSQKSDVYAYGVILLELLTGRPAVDGSRPNGCQLLAQWLLPSLSSVTRLWEHVDPTLDPSTVPDPVLAVVAEVALICLAEEPSDRPHMREVVGFLQPAAAFKEETGAPSQPAHQSSLRSPREEVWGSKGVFDDPFVANPFQAGMPAASPVQRPLSSGPLGRSEVPEMRQSPAAADPFAHCSSQPVLTPGPYSQPMSRTEATTVPRLQPEEFASPLQSGLRYGIMSHISVQPGFSPGSSQQEEVSQGLSHASSPVPRSSFQANVSTSPDGPLAQGAMQVLRPMRSSSASREIPSAPGSQHSSPAPARRASTGESAGASSSRASPPKPQQPMVVPFQGAWPECSSPQRSAQHADAPLKAWQEPGTPSAPGMSASTSRFYHEPDWAASSQAGQQAGHGSGWVNPLGDSVASLTQSRDAGFAGNRRVRSPSRGQRPAQPAHHSTPSTVQEEQPGSAFASSAQATLSPAASSGLATEGKTVGSLGRRSSSGNPFKTIRAARSPAGRRPSLGNPFAPPEEDADKDTNPFKNPALRDLYTPART</sequence>
<accession>A0ABP1FJV8</accession>
<feature type="domain" description="Protein kinase" evidence="4">
    <location>
        <begin position="1"/>
        <end position="265"/>
    </location>
</feature>
<dbReference type="InterPro" id="IPR011009">
    <property type="entry name" value="Kinase-like_dom_sf"/>
</dbReference>
<dbReference type="SUPFAM" id="SSF56112">
    <property type="entry name" value="Protein kinase-like (PK-like)"/>
    <property type="match status" value="1"/>
</dbReference>
<feature type="compositionally biased region" description="Low complexity" evidence="3">
    <location>
        <begin position="471"/>
        <end position="488"/>
    </location>
</feature>
<feature type="region of interest" description="Disordered" evidence="3">
    <location>
        <begin position="396"/>
        <end position="703"/>
    </location>
</feature>
<feature type="compositionally biased region" description="Low complexity" evidence="3">
    <location>
        <begin position="549"/>
        <end position="559"/>
    </location>
</feature>
<dbReference type="PROSITE" id="PS50011">
    <property type="entry name" value="PROTEIN_KINASE_DOM"/>
    <property type="match status" value="1"/>
</dbReference>
<dbReference type="Pfam" id="PF07714">
    <property type="entry name" value="PK_Tyr_Ser-Thr"/>
    <property type="match status" value="1"/>
</dbReference>
<evidence type="ECO:0000256" key="3">
    <source>
        <dbReference type="SAM" id="MobiDB-lite"/>
    </source>
</evidence>
<dbReference type="PANTHER" id="PTHR47989:SF47">
    <property type="entry name" value="SERINE_THREONINE-PROTEIN KINASE PBL28-RELATED"/>
    <property type="match status" value="1"/>
</dbReference>
<keyword evidence="6" id="KW-1185">Reference proteome</keyword>
<dbReference type="PROSITE" id="PS00109">
    <property type="entry name" value="PROTEIN_KINASE_TYR"/>
    <property type="match status" value="1"/>
</dbReference>
<gene>
    <name evidence="5" type="primary">g2233</name>
    <name evidence="5" type="ORF">VP750_LOCUS1912</name>
</gene>
<comment type="caution">
    <text evidence="5">The sequence shown here is derived from an EMBL/GenBank/DDBJ whole genome shotgun (WGS) entry which is preliminary data.</text>
</comment>
<evidence type="ECO:0000256" key="1">
    <source>
        <dbReference type="ARBA" id="ARBA00022741"/>
    </source>
</evidence>
<keyword evidence="2" id="KW-0067">ATP-binding</keyword>
<proteinExistence type="predicted"/>
<evidence type="ECO:0000313" key="6">
    <source>
        <dbReference type="Proteomes" id="UP001497392"/>
    </source>
</evidence>
<dbReference type="InterPro" id="IPR000719">
    <property type="entry name" value="Prot_kinase_dom"/>
</dbReference>
<feature type="compositionally biased region" description="Low complexity" evidence="3">
    <location>
        <begin position="660"/>
        <end position="670"/>
    </location>
</feature>
<keyword evidence="1" id="KW-0547">Nucleotide-binding</keyword>
<evidence type="ECO:0000259" key="4">
    <source>
        <dbReference type="PROSITE" id="PS50011"/>
    </source>
</evidence>
<dbReference type="PANTHER" id="PTHR47989">
    <property type="entry name" value="OS01G0750732 PROTEIN"/>
    <property type="match status" value="1"/>
</dbReference>
<dbReference type="InterPro" id="IPR001245">
    <property type="entry name" value="Ser-Thr/Tyr_kinase_cat_dom"/>
</dbReference>
<dbReference type="EMBL" id="CAXHTA020000003">
    <property type="protein sequence ID" value="CAL5220253.1"/>
    <property type="molecule type" value="Genomic_DNA"/>
</dbReference>
<dbReference type="InterPro" id="IPR008266">
    <property type="entry name" value="Tyr_kinase_AS"/>
</dbReference>
<reference evidence="5 6" key="1">
    <citation type="submission" date="2024-06" db="EMBL/GenBank/DDBJ databases">
        <authorList>
            <person name="Kraege A."/>
            <person name="Thomma B."/>
        </authorList>
    </citation>
    <scope>NUCLEOTIDE SEQUENCE [LARGE SCALE GENOMIC DNA]</scope>
</reference>
<evidence type="ECO:0000313" key="5">
    <source>
        <dbReference type="EMBL" id="CAL5220253.1"/>
    </source>
</evidence>
<dbReference type="Gene3D" id="3.30.200.20">
    <property type="entry name" value="Phosphorylase Kinase, domain 1"/>
    <property type="match status" value="1"/>
</dbReference>
<feature type="compositionally biased region" description="Polar residues" evidence="3">
    <location>
        <begin position="603"/>
        <end position="635"/>
    </location>
</feature>
<dbReference type="Gene3D" id="1.10.510.10">
    <property type="entry name" value="Transferase(Phosphotransferase) domain 1"/>
    <property type="match status" value="1"/>
</dbReference>
<protein>
    <submittedName>
        <fullName evidence="5">G2233 protein</fullName>
    </submittedName>
</protein>
<name>A0ABP1FJV8_9CHLO</name>